<dbReference type="RefSeq" id="WP_247628967.1">
    <property type="nucleotide sequence ID" value="NZ_JAHWXN010000001.1"/>
</dbReference>
<name>A0ABT0FBW4_9MICO</name>
<feature type="compositionally biased region" description="Low complexity" evidence="1">
    <location>
        <begin position="796"/>
        <end position="806"/>
    </location>
</feature>
<dbReference type="InterPro" id="IPR021878">
    <property type="entry name" value="TgpA_N"/>
</dbReference>
<proteinExistence type="predicted"/>
<dbReference type="InterPro" id="IPR052901">
    <property type="entry name" value="Bact_TGase-like"/>
</dbReference>
<feature type="domain" description="Transglutaminase-like" evidence="3">
    <location>
        <begin position="490"/>
        <end position="561"/>
    </location>
</feature>
<feature type="compositionally biased region" description="Pro residues" evidence="1">
    <location>
        <begin position="583"/>
        <end position="599"/>
    </location>
</feature>
<feature type="transmembrane region" description="Helical" evidence="2">
    <location>
        <begin position="131"/>
        <end position="150"/>
    </location>
</feature>
<evidence type="ECO:0000313" key="4">
    <source>
        <dbReference type="EMBL" id="MCK2035548.1"/>
    </source>
</evidence>
<dbReference type="Pfam" id="PF11992">
    <property type="entry name" value="TgpA_N"/>
    <property type="match status" value="1"/>
</dbReference>
<dbReference type="Gene3D" id="3.10.620.30">
    <property type="match status" value="1"/>
</dbReference>
<dbReference type="PANTHER" id="PTHR42736:SF1">
    <property type="entry name" value="PROTEIN-GLUTAMINE GAMMA-GLUTAMYLTRANSFERASE"/>
    <property type="match status" value="1"/>
</dbReference>
<dbReference type="InterPro" id="IPR002931">
    <property type="entry name" value="Transglutaminase-like"/>
</dbReference>
<feature type="transmembrane region" description="Helical" evidence="2">
    <location>
        <begin position="41"/>
        <end position="61"/>
    </location>
</feature>
<feature type="transmembrane region" description="Helical" evidence="2">
    <location>
        <begin position="178"/>
        <end position="197"/>
    </location>
</feature>
<feature type="transmembrane region" description="Helical" evidence="2">
    <location>
        <begin position="16"/>
        <end position="35"/>
    </location>
</feature>
<feature type="transmembrane region" description="Helical" evidence="2">
    <location>
        <begin position="68"/>
        <end position="88"/>
    </location>
</feature>
<keyword evidence="5" id="KW-1185">Reference proteome</keyword>
<feature type="region of interest" description="Disordered" evidence="1">
    <location>
        <begin position="773"/>
        <end position="806"/>
    </location>
</feature>
<dbReference type="PANTHER" id="PTHR42736">
    <property type="entry name" value="PROTEIN-GLUTAMINE GAMMA-GLUTAMYLTRANSFERASE"/>
    <property type="match status" value="1"/>
</dbReference>
<feature type="transmembrane region" description="Helical" evidence="2">
    <location>
        <begin position="612"/>
        <end position="643"/>
    </location>
</feature>
<gene>
    <name evidence="4" type="ORF">KZC51_05290</name>
</gene>
<dbReference type="SMART" id="SM00460">
    <property type="entry name" value="TGc"/>
    <property type="match status" value="1"/>
</dbReference>
<feature type="transmembrane region" description="Helical" evidence="2">
    <location>
        <begin position="155"/>
        <end position="172"/>
    </location>
</feature>
<dbReference type="Pfam" id="PF01841">
    <property type="entry name" value="Transglut_core"/>
    <property type="match status" value="1"/>
</dbReference>
<dbReference type="Proteomes" id="UP001300096">
    <property type="component" value="Unassembled WGS sequence"/>
</dbReference>
<comment type="caution">
    <text evidence="4">The sequence shown here is derived from an EMBL/GenBank/DDBJ whole genome shotgun (WGS) entry which is preliminary data.</text>
</comment>
<evidence type="ECO:0000256" key="1">
    <source>
        <dbReference type="SAM" id="MobiDB-lite"/>
    </source>
</evidence>
<evidence type="ECO:0000256" key="2">
    <source>
        <dbReference type="SAM" id="Phobius"/>
    </source>
</evidence>
<protein>
    <submittedName>
        <fullName evidence="4">DUF3488 and transglutaminase-like domain-containing protein</fullName>
    </submittedName>
</protein>
<dbReference type="EMBL" id="JAHWXN010000001">
    <property type="protein sequence ID" value="MCK2035548.1"/>
    <property type="molecule type" value="Genomic_DNA"/>
</dbReference>
<organism evidence="4 5">
    <name type="scientific">Microbacterium croceum</name>
    <dbReference type="NCBI Taxonomy" id="2851645"/>
    <lineage>
        <taxon>Bacteria</taxon>
        <taxon>Bacillati</taxon>
        <taxon>Actinomycetota</taxon>
        <taxon>Actinomycetes</taxon>
        <taxon>Micrococcales</taxon>
        <taxon>Microbacteriaceae</taxon>
        <taxon>Microbacterium</taxon>
    </lineage>
</organism>
<dbReference type="SUPFAM" id="SSF54001">
    <property type="entry name" value="Cysteine proteinases"/>
    <property type="match status" value="1"/>
</dbReference>
<keyword evidence="2" id="KW-0472">Membrane</keyword>
<sequence length="806" mass="85132">MTAPATASSALPARRWILDLGATILLVAVSLIGFWPTFGGASFLPAVAGGILLGLAIAAVAVWRRWGILITTGLVVAAYFVFGGALALPQTTIAGVIPTLDTLQRLAFGPVTAWKQLLTTVAPVAAGDGHLLVPFLLALVVTALTASLALRLSQVAWALIPAAALLMLVIALGTPEPAFPVVQGLVFAVVAVAWLALRQIWAPQNAAVSVSDIDPSRAAHMRMRRLLAGLAVLAIAGGAGVATSAIASPAESRHVFRDVIIPPFNIRDYPSPLQAFRKNVRDEAEETLFTVQGLPKGARIRTAVMDQYDGMVYNVTDGGPTSSSAFTPLRSDMSPDAEGVPVTLKIAIDNYRGVWMPTAGILSDIEFDGARAEELRRSTYVNNATETAVATPVLTKGDQYTVDAVMPNEYTDEQLAELAFGTVPMPKQSNVPEELTTLAAETVSDAETAIEQARALESFLSEGGFFSHGLEGEVLSRAGHTAERISTLVGGDQMIGDDEQYAVAMALLAGEINIPARVVMGYYPEEERAGDAVFEATGDDVHAWVEINFEGVGWVPFSPTPPEDQVPNDTNTKPRVDPKPQVLQPPPPPQEPVDLPPTLPDDRESEDENLNLAGIIGAILLIGGISLAILAILASPFIVIGAWKAAKRRARRSAARTSDRISGGWDELTDRAVDYGAQVGTGGTRIEEATVVASSLAVPQVTALAERADREVFGPTDPTPEEVDAFWQEVDGIVGGLGREAGFWKRTKARLSLRSLLGGTAVSNGLQNLKDAATARVRREPGTIKNNTGTPGGTGTTSTSPESETP</sequence>
<evidence type="ECO:0000313" key="5">
    <source>
        <dbReference type="Proteomes" id="UP001300096"/>
    </source>
</evidence>
<reference evidence="4 5" key="1">
    <citation type="submission" date="2021-06" db="EMBL/GenBank/DDBJ databases">
        <title>Genome-based taxonomic framework of Microbacterium strains isolated from marine environment, the description of four new species and reclassification of four preexisting species.</title>
        <authorList>
            <person name="Lee S.D."/>
            <person name="Kim S.-M."/>
            <person name="Byeon Y.-S."/>
            <person name="Yang H.L."/>
            <person name="Kim I.S."/>
        </authorList>
    </citation>
    <scope>NUCLEOTIDE SEQUENCE [LARGE SCALE GENOMIC DNA]</scope>
    <source>
        <strain evidence="4 5">SSW1-49</strain>
    </source>
</reference>
<feature type="transmembrane region" description="Helical" evidence="2">
    <location>
        <begin position="226"/>
        <end position="247"/>
    </location>
</feature>
<keyword evidence="2" id="KW-1133">Transmembrane helix</keyword>
<accession>A0ABT0FBW4</accession>
<dbReference type="InterPro" id="IPR038765">
    <property type="entry name" value="Papain-like_cys_pep_sf"/>
</dbReference>
<evidence type="ECO:0000259" key="3">
    <source>
        <dbReference type="SMART" id="SM00460"/>
    </source>
</evidence>
<keyword evidence="2" id="KW-0812">Transmembrane</keyword>
<feature type="region of interest" description="Disordered" evidence="1">
    <location>
        <begin position="556"/>
        <end position="605"/>
    </location>
</feature>